<sequence length="365" mass="38747">MAKKNMGKVKRYRRSFYSGRQKVLRAVAVVVAILALFGLGWLVGPALINFGTSTWYNLTSGAKEPEQGTSVPGADSQPADSQPGAGEGQPTPEPTATPQPQEDLTQGSWAFLSAEQVSEQQLASTVQSLVEQQVKYAVIPLKDNQGNVLYQSQVATAVPSVVAGAFDGAAVADALRQQGIVPVASLSVFRDAAAAYVDRTMAVKYQNTEALWLDAARESGGKPWLNPYADTAVQYISDLIGEVKQMGFEQFWLSEVRFPPVGGRNQAGYGATNGVTESQRLATAIDTWQKLADCWIAYPLQIASGANETLTGGPVSTLGIQRLAVIAPETLTEEETAQLKTAKAAAGEYLGVQNGTSFTVQAAGN</sequence>
<accession>A0A948T157</accession>
<dbReference type="GO" id="GO:0016787">
    <property type="term" value="F:hydrolase activity"/>
    <property type="evidence" value="ECO:0007669"/>
    <property type="project" value="UniProtKB-KW"/>
</dbReference>
<keyword evidence="2" id="KW-1133">Transmembrane helix</keyword>
<evidence type="ECO:0000259" key="3">
    <source>
        <dbReference type="Pfam" id="PF13200"/>
    </source>
</evidence>
<dbReference type="Pfam" id="PF13200">
    <property type="entry name" value="DUF4015"/>
    <property type="match status" value="1"/>
</dbReference>
<comment type="caution">
    <text evidence="4">The sequence shown here is derived from an EMBL/GenBank/DDBJ whole genome shotgun (WGS) entry which is preliminary data.</text>
</comment>
<feature type="region of interest" description="Disordered" evidence="1">
    <location>
        <begin position="61"/>
        <end position="103"/>
    </location>
</feature>
<feature type="domain" description="DUF4015" evidence="3">
    <location>
        <begin position="111"/>
        <end position="275"/>
    </location>
</feature>
<dbReference type="EMBL" id="JAHLFP010000009">
    <property type="protein sequence ID" value="MBU3805577.1"/>
    <property type="molecule type" value="Genomic_DNA"/>
</dbReference>
<keyword evidence="2" id="KW-0472">Membrane</keyword>
<keyword evidence="4" id="KW-0378">Hydrolase</keyword>
<evidence type="ECO:0000256" key="2">
    <source>
        <dbReference type="SAM" id="Phobius"/>
    </source>
</evidence>
<reference evidence="4" key="1">
    <citation type="journal article" date="2021" name="PeerJ">
        <title>Extensive microbial diversity within the chicken gut microbiome revealed by metagenomics and culture.</title>
        <authorList>
            <person name="Gilroy R."/>
            <person name="Ravi A."/>
            <person name="Getino M."/>
            <person name="Pursley I."/>
            <person name="Horton D.L."/>
            <person name="Alikhan N.F."/>
            <person name="Baker D."/>
            <person name="Gharbi K."/>
            <person name="Hall N."/>
            <person name="Watson M."/>
            <person name="Adriaenssens E.M."/>
            <person name="Foster-Nyarko E."/>
            <person name="Jarju S."/>
            <person name="Secka A."/>
            <person name="Antonio M."/>
            <person name="Oren A."/>
            <person name="Chaudhuri R.R."/>
            <person name="La Ragione R."/>
            <person name="Hildebrand F."/>
            <person name="Pallen M.J."/>
        </authorList>
    </citation>
    <scope>NUCLEOTIDE SEQUENCE</scope>
    <source>
        <strain evidence="4">B5_2728</strain>
    </source>
</reference>
<dbReference type="Proteomes" id="UP000713596">
    <property type="component" value="Unassembled WGS sequence"/>
</dbReference>
<name>A0A948T157_9FIRM</name>
<organism evidence="4 5">
    <name type="scientific">Candidatus Allofournierella pullistercoris</name>
    <dbReference type="NCBI Taxonomy" id="2838597"/>
    <lineage>
        <taxon>Bacteria</taxon>
        <taxon>Bacillati</taxon>
        <taxon>Bacillota</taxon>
        <taxon>Clostridia</taxon>
        <taxon>Eubacteriales</taxon>
        <taxon>Oscillospiraceae</taxon>
        <taxon>Allofournierella</taxon>
    </lineage>
</organism>
<dbReference type="InterPro" id="IPR025275">
    <property type="entry name" value="DUF4015"/>
</dbReference>
<gene>
    <name evidence="4" type="ORF">H9882_01545</name>
</gene>
<feature type="transmembrane region" description="Helical" evidence="2">
    <location>
        <begin position="23"/>
        <end position="43"/>
    </location>
</feature>
<evidence type="ECO:0000313" key="5">
    <source>
        <dbReference type="Proteomes" id="UP000713596"/>
    </source>
</evidence>
<proteinExistence type="predicted"/>
<dbReference type="AlphaFoldDB" id="A0A948T157"/>
<evidence type="ECO:0000313" key="4">
    <source>
        <dbReference type="EMBL" id="MBU3805577.1"/>
    </source>
</evidence>
<keyword evidence="2" id="KW-0812">Transmembrane</keyword>
<protein>
    <submittedName>
        <fullName evidence="4">Glycoside hydrolase</fullName>
    </submittedName>
</protein>
<reference evidence="4" key="2">
    <citation type="submission" date="2021-04" db="EMBL/GenBank/DDBJ databases">
        <authorList>
            <person name="Gilroy R."/>
        </authorList>
    </citation>
    <scope>NUCLEOTIDE SEQUENCE</scope>
    <source>
        <strain evidence="4">B5_2728</strain>
    </source>
</reference>
<evidence type="ECO:0000256" key="1">
    <source>
        <dbReference type="SAM" id="MobiDB-lite"/>
    </source>
</evidence>